<accession>E9NIK0</accession>
<dbReference type="GeneID" id="14006854"/>
<keyword evidence="1" id="KW-1133">Transmembrane helix</keyword>
<protein>
    <submittedName>
        <fullName evidence="2">Uncharacterized protein</fullName>
    </submittedName>
</protein>
<keyword evidence="1" id="KW-0812">Transmembrane</keyword>
<feature type="transmembrane region" description="Helical" evidence="1">
    <location>
        <begin position="6"/>
        <end position="29"/>
    </location>
</feature>
<dbReference type="Proteomes" id="UP000007263">
    <property type="component" value="Segment"/>
</dbReference>
<sequence length="59" mass="6571">MFNNFFTGIAVINGTALVIYFLICVLANTKTHMSRVLLYIVIYTLVFATLAAWSKGILV</sequence>
<keyword evidence="3" id="KW-1185">Reference proteome</keyword>
<organism evidence="2 3">
    <name type="scientific">Enterobacter phage EcP1</name>
    <dbReference type="NCBI Taxonomy" id="942016"/>
    <lineage>
        <taxon>Viruses</taxon>
        <taxon>Duplodnaviria</taxon>
        <taxon>Heunggongvirae</taxon>
        <taxon>Uroviricota</taxon>
        <taxon>Caudoviricetes</taxon>
        <taxon>Schitoviridae</taxon>
        <taxon>Eceepunavirus</taxon>
        <taxon>Eceepunavirus EcP1</taxon>
    </lineage>
</organism>
<dbReference type="EMBL" id="HQ641380">
    <property type="protein sequence ID" value="ADU79226.1"/>
    <property type="molecule type" value="Genomic_DNA"/>
</dbReference>
<reference evidence="2 3" key="1">
    <citation type="submission" date="2010-11" db="EMBL/GenBank/DDBJ databases">
        <title>Complete nucleotide sequence of the bacteriophage EcP1, a new member of the N4-like viruses.</title>
        <authorList>
            <person name="Zhu J."/>
            <person name="Rao X."/>
            <person name="Tan Y."/>
            <person name="Hu Z."/>
            <person name="Xiong K."/>
            <person name="Chen Z."/>
            <person name="Li S."/>
            <person name="Yang J."/>
            <person name="Jin X."/>
            <person name="Chen Y."/>
            <person name="Hu F."/>
        </authorList>
    </citation>
    <scope>NUCLEOTIDE SEQUENCE [LARGE SCALE GENOMIC DNA]</scope>
</reference>
<evidence type="ECO:0000256" key="1">
    <source>
        <dbReference type="SAM" id="Phobius"/>
    </source>
</evidence>
<keyword evidence="1" id="KW-0472">Membrane</keyword>
<gene>
    <name evidence="2" type="ORF">EcP1_gp75</name>
</gene>
<evidence type="ECO:0000313" key="2">
    <source>
        <dbReference type="EMBL" id="ADU79226.1"/>
    </source>
</evidence>
<dbReference type="KEGG" id="vg:14006854"/>
<dbReference type="RefSeq" id="YP_007003198.1">
    <property type="nucleotide sequence ID" value="NC_019485.1"/>
</dbReference>
<evidence type="ECO:0000313" key="3">
    <source>
        <dbReference type="Proteomes" id="UP000007263"/>
    </source>
</evidence>
<name>E9NIK0_9CAUD</name>
<proteinExistence type="predicted"/>
<feature type="transmembrane region" description="Helical" evidence="1">
    <location>
        <begin position="36"/>
        <end position="54"/>
    </location>
</feature>